<evidence type="ECO:0000256" key="1">
    <source>
        <dbReference type="SAM" id="MobiDB-lite"/>
    </source>
</evidence>
<name>A0AAV4BI11_9GAST</name>
<proteinExistence type="predicted"/>
<evidence type="ECO:0000313" key="3">
    <source>
        <dbReference type="EMBL" id="GFO18602.1"/>
    </source>
</evidence>
<organism evidence="3 4">
    <name type="scientific">Plakobranchus ocellatus</name>
    <dbReference type="NCBI Taxonomy" id="259542"/>
    <lineage>
        <taxon>Eukaryota</taxon>
        <taxon>Metazoa</taxon>
        <taxon>Spiralia</taxon>
        <taxon>Lophotrochozoa</taxon>
        <taxon>Mollusca</taxon>
        <taxon>Gastropoda</taxon>
        <taxon>Heterobranchia</taxon>
        <taxon>Euthyneura</taxon>
        <taxon>Panpulmonata</taxon>
        <taxon>Sacoglossa</taxon>
        <taxon>Placobranchoidea</taxon>
        <taxon>Plakobranchidae</taxon>
        <taxon>Plakobranchus</taxon>
    </lineage>
</organism>
<comment type="caution">
    <text evidence="3">The sequence shown here is derived from an EMBL/GenBank/DDBJ whole genome shotgun (WGS) entry which is preliminary data.</text>
</comment>
<dbReference type="InterPro" id="IPR036871">
    <property type="entry name" value="PX_dom_sf"/>
</dbReference>
<dbReference type="Pfam" id="PF00787">
    <property type="entry name" value="PX"/>
    <property type="match status" value="1"/>
</dbReference>
<dbReference type="InterPro" id="IPR013937">
    <property type="entry name" value="Sorting_nexin_C"/>
</dbReference>
<dbReference type="GO" id="GO:0097352">
    <property type="term" value="P:autophagosome maturation"/>
    <property type="evidence" value="ECO:0007669"/>
    <property type="project" value="TreeGrafter"/>
</dbReference>
<dbReference type="GO" id="GO:0005770">
    <property type="term" value="C:late endosome"/>
    <property type="evidence" value="ECO:0007669"/>
    <property type="project" value="TreeGrafter"/>
</dbReference>
<dbReference type="InterPro" id="IPR001683">
    <property type="entry name" value="PX_dom"/>
</dbReference>
<dbReference type="SUPFAM" id="SSF64268">
    <property type="entry name" value="PX domain"/>
    <property type="match status" value="1"/>
</dbReference>
<evidence type="ECO:0000313" key="4">
    <source>
        <dbReference type="Proteomes" id="UP000735302"/>
    </source>
</evidence>
<feature type="region of interest" description="Disordered" evidence="1">
    <location>
        <begin position="426"/>
        <end position="446"/>
    </location>
</feature>
<gene>
    <name evidence="3" type="ORF">PoB_004510700</name>
</gene>
<keyword evidence="4" id="KW-1185">Reference proteome</keyword>
<evidence type="ECO:0000259" key="2">
    <source>
        <dbReference type="PROSITE" id="PS50195"/>
    </source>
</evidence>
<dbReference type="Proteomes" id="UP000735302">
    <property type="component" value="Unassembled WGS sequence"/>
</dbReference>
<accession>A0AAV4BI11</accession>
<dbReference type="SMART" id="SM00312">
    <property type="entry name" value="PX"/>
    <property type="match status" value="1"/>
</dbReference>
<dbReference type="PANTHER" id="PTHR22775">
    <property type="entry name" value="SORTING NEXIN"/>
    <property type="match status" value="1"/>
</dbReference>
<reference evidence="3 4" key="1">
    <citation type="journal article" date="2021" name="Elife">
        <title>Chloroplast acquisition without the gene transfer in kleptoplastic sea slugs, Plakobranchus ocellatus.</title>
        <authorList>
            <person name="Maeda T."/>
            <person name="Takahashi S."/>
            <person name="Yoshida T."/>
            <person name="Shimamura S."/>
            <person name="Takaki Y."/>
            <person name="Nagai Y."/>
            <person name="Toyoda A."/>
            <person name="Suzuki Y."/>
            <person name="Arimoto A."/>
            <person name="Ishii H."/>
            <person name="Satoh N."/>
            <person name="Nishiyama T."/>
            <person name="Hasebe M."/>
            <person name="Maruyama T."/>
            <person name="Minagawa J."/>
            <person name="Obokata J."/>
            <person name="Shigenobu S."/>
        </authorList>
    </citation>
    <scope>NUCLEOTIDE SEQUENCE [LARGE SCALE GENOMIC DNA]</scope>
</reference>
<dbReference type="GO" id="GO:0035091">
    <property type="term" value="F:phosphatidylinositol binding"/>
    <property type="evidence" value="ECO:0007669"/>
    <property type="project" value="InterPro"/>
</dbReference>
<dbReference type="Gene3D" id="3.30.1520.10">
    <property type="entry name" value="Phox-like domain"/>
    <property type="match status" value="1"/>
</dbReference>
<protein>
    <submittedName>
        <fullName evidence="3">Sorting nexin-14</fullName>
    </submittedName>
</protein>
<dbReference type="AlphaFoldDB" id="A0AAV4BI11"/>
<dbReference type="EMBL" id="BLXT01004960">
    <property type="protein sequence ID" value="GFO18602.1"/>
    <property type="molecule type" value="Genomic_DNA"/>
</dbReference>
<dbReference type="Pfam" id="PF08628">
    <property type="entry name" value="Nexin_C"/>
    <property type="match status" value="1"/>
</dbReference>
<dbReference type="CDD" id="cd06877">
    <property type="entry name" value="PX_SNX14"/>
    <property type="match status" value="1"/>
</dbReference>
<dbReference type="PANTHER" id="PTHR22775:SF44">
    <property type="entry name" value="SORTING NEXIN-14"/>
    <property type="match status" value="1"/>
</dbReference>
<dbReference type="PROSITE" id="PS50195">
    <property type="entry name" value="PX"/>
    <property type="match status" value="1"/>
</dbReference>
<feature type="domain" description="PX" evidence="2">
    <location>
        <begin position="66"/>
        <end position="186"/>
    </location>
</feature>
<sequence>MIEMRKKTNMLKRYEEKLANSLEAGLDGILLNSMPAPVSMEEDLEDDPHCGQESGDCSLHDLSSWRVTIPRIGARPDPDNPRKQYFVFIIDVRRVDVREGDTQKWQWTVARRYPEFYALEQKLTEFHGIFNDCQLPAKKSFGTKNQDFTEGKKPDFENYLQKLLTKPQLRNSELLYMFLTSEHEFSTSFLPDIKLGKFVKSKLVKEKGQHLDEFLVNFSTSTEAAKPRPSKLPRRGSEASLMSTSSEKLAGTHFENNMNLPFHPPPGKNETPMDLLEIDGVFDSFLYLAKQIYEAPTWLYQLILSARILFKETIEVYVEHYLEFKIDQVTQEHRLVSLVHLLRDVLFFDDEPPRSDDAKRKRHEQTLEELIEFLPGPVTSALGENCTRRSSEFLLNIFQQPKLNKQLTYVLLDILILELFPELTQPPTSRPDRSGEEVDVSGVQSSSGWLYSPGESKMLRLVMSSSFSCMFDSHARHPTA</sequence>
<dbReference type="InterPro" id="IPR037436">
    <property type="entry name" value="SNX14_PX"/>
</dbReference>